<dbReference type="PATRIC" id="fig|1126833.4.peg.4173"/>
<dbReference type="KEGG" id="pbj:VN24_18970"/>
<accession>A0A0D5NLY0</accession>
<dbReference type="Proteomes" id="UP000032633">
    <property type="component" value="Chromosome"/>
</dbReference>
<organism evidence="1 2">
    <name type="scientific">Paenibacillus beijingensis</name>
    <dbReference type="NCBI Taxonomy" id="1126833"/>
    <lineage>
        <taxon>Bacteria</taxon>
        <taxon>Bacillati</taxon>
        <taxon>Bacillota</taxon>
        <taxon>Bacilli</taxon>
        <taxon>Bacillales</taxon>
        <taxon>Paenibacillaceae</taxon>
        <taxon>Paenibacillus</taxon>
    </lineage>
</organism>
<keyword evidence="2" id="KW-1185">Reference proteome</keyword>
<evidence type="ECO:0000313" key="1">
    <source>
        <dbReference type="EMBL" id="AJY76261.1"/>
    </source>
</evidence>
<evidence type="ECO:0000313" key="2">
    <source>
        <dbReference type="Proteomes" id="UP000032633"/>
    </source>
</evidence>
<protein>
    <submittedName>
        <fullName evidence="1">Uncharacterized protein</fullName>
    </submittedName>
</protein>
<gene>
    <name evidence="1" type="ORF">VN24_18970</name>
</gene>
<reference evidence="2" key="2">
    <citation type="submission" date="2015-03" db="EMBL/GenBank/DDBJ databases">
        <title>Genome sequence of Paenibacillus beijingensis strain DSM 24997T.</title>
        <authorList>
            <person name="Kwak Y."/>
            <person name="Shin J.-H."/>
        </authorList>
    </citation>
    <scope>NUCLEOTIDE SEQUENCE [LARGE SCALE GENOMIC DNA]</scope>
    <source>
        <strain evidence="2">DSM 24997</strain>
    </source>
</reference>
<dbReference type="EMBL" id="CP011058">
    <property type="protein sequence ID" value="AJY76261.1"/>
    <property type="molecule type" value="Genomic_DNA"/>
</dbReference>
<sequence>MNLIQLSQQNKYILNIAQIINKFGSTEMLKKVKSKPSISRWKNRPDSISLSSFLNVLISLNVHISEIFLDHDPNWAPENIRVSELLNILLLKKEPLTIKELTTFTGWHYQKLLQNFPDVIERMLLRKSAGKIKSRSDVDTLKEKMLLEIIYCQYTNIEAFSKSINLSQRTLKQHCPDLYQKLLEKYKLSRQRKNELNTALISLELDKALLNESPESLTSIAKRIKCPRHILKQRFPVQVKLIVSRFKNNLKDKSIRNKKELEIRLLNAVDELHKDGQYPSKRKLIEKLNVNFTHHSELVALWHYRLKELRYI</sequence>
<name>A0A0D5NLY0_9BACL</name>
<reference evidence="1 2" key="1">
    <citation type="journal article" date="2015" name="J. Biotechnol.">
        <title>Complete genome sequence of Paenibacillus beijingensis 7188(T) (=DSM 24997(T)), a novel rhizobacterium from jujube garden soil.</title>
        <authorList>
            <person name="Kwak Y."/>
            <person name="Shin J.H."/>
        </authorList>
    </citation>
    <scope>NUCLEOTIDE SEQUENCE [LARGE SCALE GENOMIC DNA]</scope>
    <source>
        <strain evidence="1 2">DSM 24997</strain>
    </source>
</reference>
<proteinExistence type="predicted"/>
<dbReference type="AlphaFoldDB" id="A0A0D5NLY0"/>
<dbReference type="HOGENOM" id="CLU_890938_0_0_9"/>